<name>A0A0W0G1D8_MONRR</name>
<evidence type="ECO:0000313" key="2">
    <source>
        <dbReference type="Proteomes" id="UP000054988"/>
    </source>
</evidence>
<reference evidence="1 2" key="1">
    <citation type="submission" date="2015-12" db="EMBL/GenBank/DDBJ databases">
        <title>Draft genome sequence of Moniliophthora roreri, the causal agent of frosty pod rot of cacao.</title>
        <authorList>
            <person name="Aime M.C."/>
            <person name="Diaz-Valderrama J.R."/>
            <person name="Kijpornyongpan T."/>
            <person name="Phillips-Mora W."/>
        </authorList>
    </citation>
    <scope>NUCLEOTIDE SEQUENCE [LARGE SCALE GENOMIC DNA]</scope>
    <source>
        <strain evidence="1 2">MCA 2952</strain>
    </source>
</reference>
<dbReference type="EMBL" id="LATX01001343">
    <property type="protein sequence ID" value="KTB42354.1"/>
    <property type="molecule type" value="Genomic_DNA"/>
</dbReference>
<protein>
    <submittedName>
        <fullName evidence="1">Uncharacterized protein</fullName>
    </submittedName>
</protein>
<organism evidence="1 2">
    <name type="scientific">Moniliophthora roreri</name>
    <name type="common">Frosty pod rot fungus</name>
    <name type="synonym">Monilia roreri</name>
    <dbReference type="NCBI Taxonomy" id="221103"/>
    <lineage>
        <taxon>Eukaryota</taxon>
        <taxon>Fungi</taxon>
        <taxon>Dikarya</taxon>
        <taxon>Basidiomycota</taxon>
        <taxon>Agaricomycotina</taxon>
        <taxon>Agaricomycetes</taxon>
        <taxon>Agaricomycetidae</taxon>
        <taxon>Agaricales</taxon>
        <taxon>Marasmiineae</taxon>
        <taxon>Marasmiaceae</taxon>
        <taxon>Moniliophthora</taxon>
    </lineage>
</organism>
<gene>
    <name evidence="1" type="ORF">WG66_5081</name>
</gene>
<evidence type="ECO:0000313" key="1">
    <source>
        <dbReference type="EMBL" id="KTB42354.1"/>
    </source>
</evidence>
<proteinExistence type="predicted"/>
<sequence length="26" mass="3030">MSFFPQLRPQLVPSLKFQLGKEVLIL</sequence>
<dbReference type="Proteomes" id="UP000054988">
    <property type="component" value="Unassembled WGS sequence"/>
</dbReference>
<comment type="caution">
    <text evidence="1">The sequence shown here is derived from an EMBL/GenBank/DDBJ whole genome shotgun (WGS) entry which is preliminary data.</text>
</comment>
<accession>A0A0W0G1D8</accession>
<dbReference type="AlphaFoldDB" id="A0A0W0G1D8"/>